<dbReference type="OrthoDB" id="8053712at2759"/>
<evidence type="ECO:0000313" key="1">
    <source>
        <dbReference type="EMBL" id="CAG7731588.1"/>
    </source>
</evidence>
<dbReference type="AlphaFoldDB" id="A0A8J2K1P7"/>
<accession>A0A8J2K1P7</accession>
<dbReference type="EMBL" id="CAJVCH010215567">
    <property type="protein sequence ID" value="CAG7731588.1"/>
    <property type="molecule type" value="Genomic_DNA"/>
</dbReference>
<protein>
    <submittedName>
        <fullName evidence="1">Uncharacterized protein</fullName>
    </submittedName>
</protein>
<comment type="caution">
    <text evidence="1">The sequence shown here is derived from an EMBL/GenBank/DDBJ whole genome shotgun (WGS) entry which is preliminary data.</text>
</comment>
<organism evidence="1 2">
    <name type="scientific">Allacma fusca</name>
    <dbReference type="NCBI Taxonomy" id="39272"/>
    <lineage>
        <taxon>Eukaryota</taxon>
        <taxon>Metazoa</taxon>
        <taxon>Ecdysozoa</taxon>
        <taxon>Arthropoda</taxon>
        <taxon>Hexapoda</taxon>
        <taxon>Collembola</taxon>
        <taxon>Symphypleona</taxon>
        <taxon>Sminthuridae</taxon>
        <taxon>Allacma</taxon>
    </lineage>
</organism>
<reference evidence="1" key="1">
    <citation type="submission" date="2021-06" db="EMBL/GenBank/DDBJ databases">
        <authorList>
            <person name="Hodson N. C."/>
            <person name="Mongue J. A."/>
            <person name="Jaron S. K."/>
        </authorList>
    </citation>
    <scope>NUCLEOTIDE SEQUENCE</scope>
</reference>
<keyword evidence="2" id="KW-1185">Reference proteome</keyword>
<evidence type="ECO:0000313" key="2">
    <source>
        <dbReference type="Proteomes" id="UP000708208"/>
    </source>
</evidence>
<proteinExistence type="predicted"/>
<feature type="non-terminal residue" evidence="1">
    <location>
        <position position="41"/>
    </location>
</feature>
<name>A0A8J2K1P7_9HEXA</name>
<gene>
    <name evidence="1" type="ORF">AFUS01_LOCUS20166</name>
</gene>
<sequence length="41" mass="4950">MEQVAQSLKTIKEMFAEQYDQRVRDDYERSRIAPPDDTKIF</sequence>
<dbReference type="Proteomes" id="UP000708208">
    <property type="component" value="Unassembled WGS sequence"/>
</dbReference>